<gene>
    <name evidence="2" type="ORF">ACFFH7_15790</name>
</gene>
<keyword evidence="1" id="KW-0812">Transmembrane</keyword>
<feature type="transmembrane region" description="Helical" evidence="1">
    <location>
        <begin position="69"/>
        <end position="88"/>
    </location>
</feature>
<evidence type="ECO:0000313" key="3">
    <source>
        <dbReference type="Proteomes" id="UP001589810"/>
    </source>
</evidence>
<feature type="transmembrane region" description="Helical" evidence="1">
    <location>
        <begin position="44"/>
        <end position="62"/>
    </location>
</feature>
<comment type="caution">
    <text evidence="2">The sequence shown here is derived from an EMBL/GenBank/DDBJ whole genome shotgun (WGS) entry which is preliminary data.</text>
</comment>
<organism evidence="2 3">
    <name type="scientific">Kutzneria chonburiensis</name>
    <dbReference type="NCBI Taxonomy" id="1483604"/>
    <lineage>
        <taxon>Bacteria</taxon>
        <taxon>Bacillati</taxon>
        <taxon>Actinomycetota</taxon>
        <taxon>Actinomycetes</taxon>
        <taxon>Pseudonocardiales</taxon>
        <taxon>Pseudonocardiaceae</taxon>
        <taxon>Kutzneria</taxon>
    </lineage>
</organism>
<dbReference type="Proteomes" id="UP001589810">
    <property type="component" value="Unassembled WGS sequence"/>
</dbReference>
<evidence type="ECO:0008006" key="4">
    <source>
        <dbReference type="Google" id="ProtNLM"/>
    </source>
</evidence>
<feature type="transmembrane region" description="Helical" evidence="1">
    <location>
        <begin position="12"/>
        <end position="32"/>
    </location>
</feature>
<evidence type="ECO:0000313" key="2">
    <source>
        <dbReference type="EMBL" id="MFC0542961.1"/>
    </source>
</evidence>
<sequence length="117" mass="13018">MQSTAVMRISWLCLAVVGVGILGFGLVVIVAPPASDAQLYRADGLASVGLGLFGLLLTVVPFRRRERWAWWVLWFYPILWLAHLVFALPPGTDHVHQVVFIVLSLVGLLLPAREFLR</sequence>
<proteinExistence type="predicted"/>
<keyword evidence="1" id="KW-0472">Membrane</keyword>
<accession>A0ABV6MRM2</accession>
<dbReference type="EMBL" id="JBHLUD010000004">
    <property type="protein sequence ID" value="MFC0542961.1"/>
    <property type="molecule type" value="Genomic_DNA"/>
</dbReference>
<reference evidence="2 3" key="1">
    <citation type="submission" date="2024-09" db="EMBL/GenBank/DDBJ databases">
        <authorList>
            <person name="Sun Q."/>
            <person name="Mori K."/>
        </authorList>
    </citation>
    <scope>NUCLEOTIDE SEQUENCE [LARGE SCALE GENOMIC DNA]</scope>
    <source>
        <strain evidence="2 3">TBRC 1432</strain>
    </source>
</reference>
<name>A0ABV6MRM2_9PSEU</name>
<protein>
    <recommendedName>
        <fullName evidence="4">Integral membrane protein</fullName>
    </recommendedName>
</protein>
<dbReference type="RefSeq" id="WP_273941365.1">
    <property type="nucleotide sequence ID" value="NZ_CP097263.1"/>
</dbReference>
<keyword evidence="3" id="KW-1185">Reference proteome</keyword>
<evidence type="ECO:0000256" key="1">
    <source>
        <dbReference type="SAM" id="Phobius"/>
    </source>
</evidence>
<feature type="transmembrane region" description="Helical" evidence="1">
    <location>
        <begin position="94"/>
        <end position="112"/>
    </location>
</feature>
<keyword evidence="1" id="KW-1133">Transmembrane helix</keyword>